<reference evidence="3 4" key="1">
    <citation type="submission" date="2019-02" db="EMBL/GenBank/DDBJ databases">
        <title>Deep-cultivation of Planctomycetes and their phenomic and genomic characterization uncovers novel biology.</title>
        <authorList>
            <person name="Wiegand S."/>
            <person name="Jogler M."/>
            <person name="Boedeker C."/>
            <person name="Pinto D."/>
            <person name="Vollmers J."/>
            <person name="Rivas-Marin E."/>
            <person name="Kohn T."/>
            <person name="Peeters S.H."/>
            <person name="Heuer A."/>
            <person name="Rast P."/>
            <person name="Oberbeckmann S."/>
            <person name="Bunk B."/>
            <person name="Jeske O."/>
            <person name="Meyerdierks A."/>
            <person name="Storesund J.E."/>
            <person name="Kallscheuer N."/>
            <person name="Luecker S."/>
            <person name="Lage O.M."/>
            <person name="Pohl T."/>
            <person name="Merkel B.J."/>
            <person name="Hornburger P."/>
            <person name="Mueller R.-W."/>
            <person name="Bruemmer F."/>
            <person name="Labrenz M."/>
            <person name="Spormann A.M."/>
            <person name="Op Den Camp H."/>
            <person name="Overmann J."/>
            <person name="Amann R."/>
            <person name="Jetten M.S.M."/>
            <person name="Mascher T."/>
            <person name="Medema M.H."/>
            <person name="Devos D.P."/>
            <person name="Kaster A.-K."/>
            <person name="Ovreas L."/>
            <person name="Rohde M."/>
            <person name="Galperin M.Y."/>
            <person name="Jogler C."/>
        </authorList>
    </citation>
    <scope>NUCLEOTIDE SEQUENCE [LARGE SCALE GENOMIC DNA]</scope>
    <source>
        <strain evidence="3 4">Poly41</strain>
    </source>
</reference>
<dbReference type="OrthoDB" id="263788at2"/>
<dbReference type="Pfam" id="PF14534">
    <property type="entry name" value="DUF4440"/>
    <property type="match status" value="1"/>
</dbReference>
<sequence precursor="true">MGLRIAFALLFLPASVSLLHAQENATSPLAPAVPKASAEVSPQLDAIRGESQAFVDAVNRGDAKAVAEMWTSDAHYIDDSGQSHEGRAAIEQAYAAFFEQYPGIKLQVAIDSLRLVGEHVAIEDGRAKLDPAPDGSAGYCKYTAVHVKEGDTWQMASVRESWVEAQATPQNIADFDWLIGTWVCEEHGVRAESVFRWVADESFIQRTYTTTAIDGTTSSGTQMIGWNPLEGHLQSWDFSPGGGHAIGVWSPVQSGWVAEMIGMTGDGVPTRSVNLLARLDANGCVWQSTQRVAGDVALPDTDEVVMKRKSEER</sequence>
<accession>A0A5C6DPM7</accession>
<evidence type="ECO:0000313" key="3">
    <source>
        <dbReference type="EMBL" id="TWU39253.1"/>
    </source>
</evidence>
<evidence type="ECO:0000259" key="2">
    <source>
        <dbReference type="Pfam" id="PF14534"/>
    </source>
</evidence>
<dbReference type="InterPro" id="IPR032710">
    <property type="entry name" value="NTF2-like_dom_sf"/>
</dbReference>
<dbReference type="Gene3D" id="3.10.450.50">
    <property type="match status" value="1"/>
</dbReference>
<keyword evidence="1" id="KW-0732">Signal</keyword>
<dbReference type="SUPFAM" id="SSF54427">
    <property type="entry name" value="NTF2-like"/>
    <property type="match status" value="1"/>
</dbReference>
<protein>
    <submittedName>
        <fullName evidence="3">SnoaL-like domain protein</fullName>
    </submittedName>
</protein>
<organism evidence="3 4">
    <name type="scientific">Novipirellula artificiosorum</name>
    <dbReference type="NCBI Taxonomy" id="2528016"/>
    <lineage>
        <taxon>Bacteria</taxon>
        <taxon>Pseudomonadati</taxon>
        <taxon>Planctomycetota</taxon>
        <taxon>Planctomycetia</taxon>
        <taxon>Pirellulales</taxon>
        <taxon>Pirellulaceae</taxon>
        <taxon>Novipirellula</taxon>
    </lineage>
</organism>
<dbReference type="EMBL" id="SJPV01000003">
    <property type="protein sequence ID" value="TWU39253.1"/>
    <property type="molecule type" value="Genomic_DNA"/>
</dbReference>
<feature type="domain" description="DUF4440" evidence="2">
    <location>
        <begin position="50"/>
        <end position="155"/>
    </location>
</feature>
<name>A0A5C6DPM7_9BACT</name>
<dbReference type="RefSeq" id="WP_146525968.1">
    <property type="nucleotide sequence ID" value="NZ_SJPV01000003.1"/>
</dbReference>
<keyword evidence="4" id="KW-1185">Reference proteome</keyword>
<dbReference type="NCBIfam" id="TIGR02246">
    <property type="entry name" value="SgcJ/EcaC family oxidoreductase"/>
    <property type="match status" value="1"/>
</dbReference>
<comment type="caution">
    <text evidence="3">The sequence shown here is derived from an EMBL/GenBank/DDBJ whole genome shotgun (WGS) entry which is preliminary data.</text>
</comment>
<dbReference type="AlphaFoldDB" id="A0A5C6DPM7"/>
<dbReference type="InterPro" id="IPR027843">
    <property type="entry name" value="DUF4440"/>
</dbReference>
<gene>
    <name evidence="3" type="ORF">Poly41_20750</name>
</gene>
<dbReference type="Proteomes" id="UP000319143">
    <property type="component" value="Unassembled WGS sequence"/>
</dbReference>
<feature type="chain" id="PRO_5022719199" evidence="1">
    <location>
        <begin position="22"/>
        <end position="313"/>
    </location>
</feature>
<evidence type="ECO:0000256" key="1">
    <source>
        <dbReference type="SAM" id="SignalP"/>
    </source>
</evidence>
<proteinExistence type="predicted"/>
<evidence type="ECO:0000313" key="4">
    <source>
        <dbReference type="Proteomes" id="UP000319143"/>
    </source>
</evidence>
<feature type="signal peptide" evidence="1">
    <location>
        <begin position="1"/>
        <end position="21"/>
    </location>
</feature>
<dbReference type="InterPro" id="IPR011944">
    <property type="entry name" value="Steroid_delta5-4_isomerase"/>
</dbReference>